<dbReference type="InterPro" id="IPR032364">
    <property type="entry name" value="GramPos_pilinD1_N"/>
</dbReference>
<feature type="domain" description="SpaA-like prealbumin fold" evidence="8">
    <location>
        <begin position="195"/>
        <end position="317"/>
    </location>
</feature>
<evidence type="ECO:0000256" key="5">
    <source>
        <dbReference type="ARBA" id="ARBA00023088"/>
    </source>
</evidence>
<feature type="domain" description="SpaA-like prealbumin fold" evidence="8">
    <location>
        <begin position="474"/>
        <end position="570"/>
    </location>
</feature>
<dbReference type="NCBIfam" id="TIGR01167">
    <property type="entry name" value="LPXTG_anchor"/>
    <property type="match status" value="1"/>
</dbReference>
<evidence type="ECO:0000313" key="9">
    <source>
        <dbReference type="EMBL" id="VTQ59202.1"/>
    </source>
</evidence>
<dbReference type="NCBIfam" id="NF033902">
    <property type="entry name" value="iso_D2_wall_anc"/>
    <property type="match status" value="1"/>
</dbReference>
<accession>A0A449E8Z5</accession>
<evidence type="ECO:0000259" key="6">
    <source>
        <dbReference type="Pfam" id="PF00746"/>
    </source>
</evidence>
<protein>
    <submittedName>
        <fullName evidence="9">Cell wall surface anchor family protein</fullName>
    </submittedName>
</protein>
<evidence type="ECO:0000256" key="4">
    <source>
        <dbReference type="ARBA" id="ARBA00022729"/>
    </source>
</evidence>
<keyword evidence="5" id="KW-0572">Peptidoglycan-anchor</keyword>
<feature type="domain" description="Gram-positive pilin subunit D1 N-terminal" evidence="7">
    <location>
        <begin position="40"/>
        <end position="187"/>
    </location>
</feature>
<keyword evidence="3" id="KW-0964">Secreted</keyword>
<name>A0A449E8Z5_ENTHR</name>
<dbReference type="Pfam" id="PF00746">
    <property type="entry name" value="Gram_pos_anchor"/>
    <property type="match status" value="1"/>
</dbReference>
<dbReference type="PANTHER" id="PTHR36108">
    <property type="entry name" value="COLOSSIN-B-RELATED"/>
    <property type="match status" value="1"/>
</dbReference>
<dbReference type="Gene3D" id="2.60.40.10">
    <property type="entry name" value="Immunoglobulins"/>
    <property type="match status" value="3"/>
</dbReference>
<dbReference type="PANTHER" id="PTHR36108:SF13">
    <property type="entry name" value="COLOSSIN-B-RELATED"/>
    <property type="match status" value="1"/>
</dbReference>
<keyword evidence="2" id="KW-0134">Cell wall</keyword>
<evidence type="ECO:0000256" key="3">
    <source>
        <dbReference type="ARBA" id="ARBA00022525"/>
    </source>
</evidence>
<evidence type="ECO:0000259" key="7">
    <source>
        <dbReference type="Pfam" id="PF16555"/>
    </source>
</evidence>
<keyword evidence="4" id="KW-0732">Signal</keyword>
<dbReference type="InterPro" id="IPR026466">
    <property type="entry name" value="Fim_isopep_form_D2_dom"/>
</dbReference>
<evidence type="ECO:0000259" key="8">
    <source>
        <dbReference type="Pfam" id="PF17802"/>
    </source>
</evidence>
<dbReference type="RefSeq" id="WP_010738546.1">
    <property type="nucleotide sequence ID" value="NZ_AP027299.1"/>
</dbReference>
<organism evidence="9 10">
    <name type="scientific">Enterococcus hirae</name>
    <dbReference type="NCBI Taxonomy" id="1354"/>
    <lineage>
        <taxon>Bacteria</taxon>
        <taxon>Bacillati</taxon>
        <taxon>Bacillota</taxon>
        <taxon>Bacilli</taxon>
        <taxon>Lactobacillales</taxon>
        <taxon>Enterococcaceae</taxon>
        <taxon>Enterococcus</taxon>
    </lineage>
</organism>
<evidence type="ECO:0000313" key="10">
    <source>
        <dbReference type="Proteomes" id="UP000352698"/>
    </source>
</evidence>
<comment type="similarity">
    <text evidence="1">Belongs to the serine-aspartate repeat-containing protein (SDr) family.</text>
</comment>
<comment type="caution">
    <text evidence="9">The sequence shown here is derived from an EMBL/GenBank/DDBJ whole genome shotgun (WGS) entry which is preliminary data.</text>
</comment>
<dbReference type="Pfam" id="PF16555">
    <property type="entry name" value="GramPos_pilinD1"/>
    <property type="match status" value="1"/>
</dbReference>
<dbReference type="NCBIfam" id="TIGR04226">
    <property type="entry name" value="RrgB_K2N_iso_D2"/>
    <property type="match status" value="1"/>
</dbReference>
<dbReference type="InterPro" id="IPR013783">
    <property type="entry name" value="Ig-like_fold"/>
</dbReference>
<proteinExistence type="inferred from homology"/>
<dbReference type="InterPro" id="IPR019931">
    <property type="entry name" value="LPXTG_anchor"/>
</dbReference>
<feature type="domain" description="Gram-positive cocci surface proteins LPxTG" evidence="6">
    <location>
        <begin position="585"/>
        <end position="622"/>
    </location>
</feature>
<evidence type="ECO:0000256" key="1">
    <source>
        <dbReference type="ARBA" id="ARBA00007257"/>
    </source>
</evidence>
<dbReference type="Proteomes" id="UP000352698">
    <property type="component" value="Unassembled WGS sequence"/>
</dbReference>
<reference evidence="9 10" key="1">
    <citation type="submission" date="2019-05" db="EMBL/GenBank/DDBJ databases">
        <authorList>
            <consortium name="Pathogen Informatics"/>
        </authorList>
    </citation>
    <scope>NUCLEOTIDE SEQUENCE [LARGE SCALE GENOMIC DNA]</scope>
    <source>
        <strain evidence="9 10">NCTC12204</strain>
    </source>
</reference>
<evidence type="ECO:0000256" key="2">
    <source>
        <dbReference type="ARBA" id="ARBA00022512"/>
    </source>
</evidence>
<sequence>MKKEWKAIDICWGILFVLSAVLGSWVGQSPVFAATDQEVAQVILHKKKALSLPNVIQNSGKEMTEFDQYQGLGDVSFTVYNVTNQFYEQRNNGKSVEEAQQAVQELTPGEPITSGTTDAQGSVTLELPKSQNGKDAVYVIKEEPKAGVVAAGNMVLAFPVYEMIKQPDGSYQYGTEELDTIHLYPKNLVSNNGVLQVKKVGTAENEPLNGAVFNISKTEGAVKKYLHSVKDGLYTWTTDQTAAKSFLTGKTYHIGTADFIEENSEKGQMEIYGLEVGHYLLEEVKAPDNAALIESQTKTAFEITENNQTPVEKTIKNDTSKVEKSTPKLNGKDVAIGEMIQYEIKVNLPEGIADKEGSMNKYTKFNLIDQHDAALTFHHAVNGTNGYALYDGETTIDPSHYTVIEQENGFTVAVDPAYIPSLTPGGTLKFIYYMYLNDQANPTTGYQNEANVENDYTKDQTPPTVEVVTGGKQFIKVDGAVSTNQPLAGASFVVRDQDSSEANYLLIDPQTKAVNWTKEQGKATVFTTEKDGLITIIGLAYGTYYLEEIKAPENYVQLTNRLSFVVDEQSYHLSGQVISPEKVPNKHKGTLPSTGGKGIYLYLTIGTVLLIMGIGYFVKVKKSHQ</sequence>
<dbReference type="Pfam" id="PF17802">
    <property type="entry name" value="SpaA"/>
    <property type="match status" value="2"/>
</dbReference>
<dbReference type="Gene3D" id="2.60.40.740">
    <property type="match status" value="1"/>
</dbReference>
<dbReference type="AlphaFoldDB" id="A0A449E8Z5"/>
<dbReference type="InterPro" id="IPR041033">
    <property type="entry name" value="SpaA_PFL_dom_1"/>
</dbReference>
<dbReference type="InterPro" id="IPR048052">
    <property type="entry name" value="FM1-like"/>
</dbReference>
<gene>
    <name evidence="9" type="ORF">NCTC12204_00330</name>
</gene>
<dbReference type="EMBL" id="CABEEP010000001">
    <property type="protein sequence ID" value="VTQ59202.1"/>
    <property type="molecule type" value="Genomic_DNA"/>
</dbReference>